<dbReference type="InterPro" id="IPR025388">
    <property type="entry name" value="Alginate_export_dom"/>
</dbReference>
<sequence length="456" mass="51655">MSTRHILICLFLGYVPFNLLAQNFKLMRFDENYADLKDSARTFYNKIKYIPFSENGNRYLSLGGEARGELDYVRNEDWGKMNQGLAVFTLQRYNLHADLHLGNRVRFFGQLRSGLEDGRDNGPRGIDEDQLNLQNLFVDIVPYKNANQILTLRLGRQEIHYGSGRLIDAREGPNLRLYFDGVKIAFTSPKLKIDAFVMSESIVRTGILDNKSSHKANLWGAYGTYGNPKRSNFDLYYIGISRENARFDEGVAEESRHTFGSRFWRNGFGLVYNFEAGYQFGSFGLDKILAYGISSEIGYIFENIKGLPVLKLRSDYISGDKIKGDGKLGTFNAIYPNGGYFGMNPQVGPANLMSVHPNIGWNPSKNVKLTMEVVFNWRNSTEDGIYGPSGAFRLSSSDSGKRYIGTSYTSTMSWYINDFLSYNIGVQYFKTGSFIDDVLPQHKDGFFVGSVVGFKF</sequence>
<dbReference type="Pfam" id="PF13372">
    <property type="entry name" value="Alginate_exp"/>
    <property type="match status" value="1"/>
</dbReference>
<dbReference type="EMBL" id="JAVDVI010000008">
    <property type="protein sequence ID" value="MDR6968105.1"/>
    <property type="molecule type" value="Genomic_DNA"/>
</dbReference>
<evidence type="ECO:0000259" key="1">
    <source>
        <dbReference type="Pfam" id="PF13372"/>
    </source>
</evidence>
<accession>A0ABU1TQ58</accession>
<name>A0ABU1TQ58_9FLAO</name>
<organism evidence="2 3">
    <name type="scientific">Flavobacterium arsenatis</name>
    <dbReference type="NCBI Taxonomy" id="1484332"/>
    <lineage>
        <taxon>Bacteria</taxon>
        <taxon>Pseudomonadati</taxon>
        <taxon>Bacteroidota</taxon>
        <taxon>Flavobacteriia</taxon>
        <taxon>Flavobacteriales</taxon>
        <taxon>Flavobacteriaceae</taxon>
        <taxon>Flavobacterium</taxon>
    </lineage>
</organism>
<dbReference type="Proteomes" id="UP001255185">
    <property type="component" value="Unassembled WGS sequence"/>
</dbReference>
<dbReference type="SUPFAM" id="SSF56935">
    <property type="entry name" value="Porins"/>
    <property type="match status" value="1"/>
</dbReference>
<reference evidence="2 3" key="1">
    <citation type="submission" date="2023-07" db="EMBL/GenBank/DDBJ databases">
        <title>Sorghum-associated microbial communities from plants grown in Nebraska, USA.</title>
        <authorList>
            <person name="Schachtman D."/>
        </authorList>
    </citation>
    <scope>NUCLEOTIDE SEQUENCE [LARGE SCALE GENOMIC DNA]</scope>
    <source>
        <strain evidence="2 3">3773</strain>
    </source>
</reference>
<evidence type="ECO:0000313" key="3">
    <source>
        <dbReference type="Proteomes" id="UP001255185"/>
    </source>
</evidence>
<keyword evidence="3" id="KW-1185">Reference proteome</keyword>
<gene>
    <name evidence="2" type="ORF">J2X31_002120</name>
</gene>
<dbReference type="Gene3D" id="2.40.160.100">
    <property type="match status" value="1"/>
</dbReference>
<feature type="domain" description="Alginate export" evidence="1">
    <location>
        <begin position="59"/>
        <end position="437"/>
    </location>
</feature>
<protein>
    <recommendedName>
        <fullName evidence="1">Alginate export domain-containing protein</fullName>
    </recommendedName>
</protein>
<proteinExistence type="predicted"/>
<evidence type="ECO:0000313" key="2">
    <source>
        <dbReference type="EMBL" id="MDR6968105.1"/>
    </source>
</evidence>
<dbReference type="RefSeq" id="WP_310026548.1">
    <property type="nucleotide sequence ID" value="NZ_JAVDVI010000008.1"/>
</dbReference>
<comment type="caution">
    <text evidence="2">The sequence shown here is derived from an EMBL/GenBank/DDBJ whole genome shotgun (WGS) entry which is preliminary data.</text>
</comment>
<dbReference type="InterPro" id="IPR053728">
    <property type="entry name" value="Alginate_Permeability_Chnl"/>
</dbReference>